<comment type="caution">
    <text evidence="1">The sequence shown here is derived from an EMBL/GenBank/DDBJ whole genome shotgun (WGS) entry which is preliminary data.</text>
</comment>
<reference evidence="1 2" key="1">
    <citation type="journal article" date="2015" name="Sci. Rep.">
        <title>Functional and structural properties of a novel cellulosome-like multienzyme complex: efficient glycoside hydrolysis of water-insoluble 7-xylosyl-10-deacetylpaclitaxel.</title>
        <authorList>
            <person name="Dou T.Y."/>
            <person name="Luan H.W."/>
            <person name="Ge G.B."/>
            <person name="Dong M.M."/>
            <person name="Zou H.F."/>
            <person name="He Y.Q."/>
            <person name="Cui P."/>
            <person name="Wang J.Y."/>
            <person name="Hao D.C."/>
            <person name="Yang S.L."/>
            <person name="Yang L."/>
        </authorList>
    </citation>
    <scope>NUCLEOTIDE SEQUENCE [LARGE SCALE GENOMIC DNA]</scope>
    <source>
        <strain evidence="1 2">F16</strain>
    </source>
</reference>
<gene>
    <name evidence="1" type="ORF">M768_00840</name>
</gene>
<dbReference type="EMBL" id="ATNL01000006">
    <property type="protein sequence ID" value="KON74503.1"/>
    <property type="molecule type" value="Genomic_DNA"/>
</dbReference>
<dbReference type="PATRIC" id="fig|1350482.3.peg.153"/>
<name>A0A0M0FAN3_CELCE</name>
<evidence type="ECO:0000313" key="1">
    <source>
        <dbReference type="EMBL" id="KON74503.1"/>
    </source>
</evidence>
<evidence type="ECO:0000313" key="2">
    <source>
        <dbReference type="Proteomes" id="UP000037387"/>
    </source>
</evidence>
<sequence length="101" mass="11305">MALTEFLLARIDEDEAACASLEDESGPPTPWSRSRLLTECAVRRRIITLAYEATGYDMTADLERDSNDRAESGIAFVGDRILRALATPYAQHPDFDPAWRT</sequence>
<protein>
    <submittedName>
        <fullName evidence="1">Uncharacterized protein</fullName>
    </submittedName>
</protein>
<dbReference type="Pfam" id="PF19730">
    <property type="entry name" value="DUF6221"/>
    <property type="match status" value="1"/>
</dbReference>
<dbReference type="AlphaFoldDB" id="A0A0M0FAN3"/>
<dbReference type="Proteomes" id="UP000037387">
    <property type="component" value="Unassembled WGS sequence"/>
</dbReference>
<accession>A0A0M0FAN3</accession>
<dbReference type="InterPro" id="IPR046193">
    <property type="entry name" value="DUF6221"/>
</dbReference>
<dbReference type="RefSeq" id="WP_053369165.1">
    <property type="nucleotide sequence ID" value="NZ_KQ435288.1"/>
</dbReference>
<organism evidence="1 2">
    <name type="scientific">Cellulosimicrobium cellulans F16</name>
    <dbReference type="NCBI Taxonomy" id="1350482"/>
    <lineage>
        <taxon>Bacteria</taxon>
        <taxon>Bacillati</taxon>
        <taxon>Actinomycetota</taxon>
        <taxon>Actinomycetes</taxon>
        <taxon>Micrococcales</taxon>
        <taxon>Promicromonosporaceae</taxon>
        <taxon>Cellulosimicrobium</taxon>
    </lineage>
</organism>
<keyword evidence="2" id="KW-1185">Reference proteome</keyword>
<proteinExistence type="predicted"/>